<keyword evidence="2" id="KW-1185">Reference proteome</keyword>
<accession>A0ACB8DPJ5</accession>
<comment type="caution">
    <text evidence="1">The sequence shown here is derived from an EMBL/GenBank/DDBJ whole genome shotgun (WGS) entry which is preliminary data.</text>
</comment>
<name>A0ACB8DPJ5_DERSI</name>
<evidence type="ECO:0000313" key="1">
    <source>
        <dbReference type="EMBL" id="KAH7974440.1"/>
    </source>
</evidence>
<dbReference type="EMBL" id="CM023479">
    <property type="protein sequence ID" value="KAH7974440.1"/>
    <property type="molecule type" value="Genomic_DNA"/>
</dbReference>
<protein>
    <submittedName>
        <fullName evidence="1">Uncharacterized protein</fullName>
    </submittedName>
</protein>
<organism evidence="1 2">
    <name type="scientific">Dermacentor silvarum</name>
    <name type="common">Tick</name>
    <dbReference type="NCBI Taxonomy" id="543639"/>
    <lineage>
        <taxon>Eukaryota</taxon>
        <taxon>Metazoa</taxon>
        <taxon>Ecdysozoa</taxon>
        <taxon>Arthropoda</taxon>
        <taxon>Chelicerata</taxon>
        <taxon>Arachnida</taxon>
        <taxon>Acari</taxon>
        <taxon>Parasitiformes</taxon>
        <taxon>Ixodida</taxon>
        <taxon>Ixodoidea</taxon>
        <taxon>Ixodidae</taxon>
        <taxon>Rhipicephalinae</taxon>
        <taxon>Dermacentor</taxon>
    </lineage>
</organism>
<reference evidence="1" key="1">
    <citation type="submission" date="2020-05" db="EMBL/GenBank/DDBJ databases">
        <title>Large-scale comparative analyses of tick genomes elucidate their genetic diversity and vector capacities.</title>
        <authorList>
            <person name="Jia N."/>
            <person name="Wang J."/>
            <person name="Shi W."/>
            <person name="Du L."/>
            <person name="Sun Y."/>
            <person name="Zhan W."/>
            <person name="Jiang J."/>
            <person name="Wang Q."/>
            <person name="Zhang B."/>
            <person name="Ji P."/>
            <person name="Sakyi L.B."/>
            <person name="Cui X."/>
            <person name="Yuan T."/>
            <person name="Jiang B."/>
            <person name="Yang W."/>
            <person name="Lam T.T.-Y."/>
            <person name="Chang Q."/>
            <person name="Ding S."/>
            <person name="Wang X."/>
            <person name="Zhu J."/>
            <person name="Ruan X."/>
            <person name="Zhao L."/>
            <person name="Wei J."/>
            <person name="Que T."/>
            <person name="Du C."/>
            <person name="Cheng J."/>
            <person name="Dai P."/>
            <person name="Han X."/>
            <person name="Huang E."/>
            <person name="Gao Y."/>
            <person name="Liu J."/>
            <person name="Shao H."/>
            <person name="Ye R."/>
            <person name="Li L."/>
            <person name="Wei W."/>
            <person name="Wang X."/>
            <person name="Wang C."/>
            <person name="Yang T."/>
            <person name="Huo Q."/>
            <person name="Li W."/>
            <person name="Guo W."/>
            <person name="Chen H."/>
            <person name="Zhou L."/>
            <person name="Ni X."/>
            <person name="Tian J."/>
            <person name="Zhou Y."/>
            <person name="Sheng Y."/>
            <person name="Liu T."/>
            <person name="Pan Y."/>
            <person name="Xia L."/>
            <person name="Li J."/>
            <person name="Zhao F."/>
            <person name="Cao W."/>
        </authorList>
    </citation>
    <scope>NUCLEOTIDE SEQUENCE</scope>
    <source>
        <strain evidence="1">Dsil-2018</strain>
    </source>
</reference>
<evidence type="ECO:0000313" key="2">
    <source>
        <dbReference type="Proteomes" id="UP000821865"/>
    </source>
</evidence>
<gene>
    <name evidence="1" type="ORF">HPB49_015538</name>
</gene>
<dbReference type="Proteomes" id="UP000821865">
    <property type="component" value="Chromosome 10"/>
</dbReference>
<sequence>MPDHGRRALHRVCDSVSGVNWRPMRFLDELVLARYACCVCHVIPTTTCQAGCVVEDVGSVCPLDGEPFSGDECDKCHLSAQKKRNLKAHCWNEVHGCDFVGPLAAVLGHFEAECTFHSFPCQRCGEDVPKTKLAAHYIGGCRSALSSAVQAKSSQQGGAVVTAGDVTAAGREVGKPVRYTCEDEVTVLQSQVNELAEAARMQNATLAASLEALNANVALAADKFSDVIGEHSQMQQRLLAWKAGESCPAREGGATDTASSSDGSTRSRQRTDTLRNLEYLAAESLRRDVDISSSFPMARWTRRWSEAVLPRPEWGPKDTSTLLRYQLFLFNRAVLPPGKTWADQEPLKKAALALGWQLHADDEKDAKAAPPPAAVGAVEVAQKEQMVEPPPAAVVHQTPPNRAAVIPDPGTRAVHTLSGHTVVGANWRPMPFTKELPLPRICGLCRTVPNRTVLLPCSHFLCDSCNGVRDQDGRYVCPLDLEPFDEHDCLWNDFPATRASSLKAHCWNECDGCAFVGTIEAVLRHYEKECDFHALLCPRCQQRIRHTELAAHYVAGCSRGNLSSRPAQHYQRGDSRDFRDVSATLDEMKSFLTGPCHQQLACVQRQMNELLELFRTCGTVSISDISNVVRSSEENLVHKVEEFKCNICSTVTKLNTGLKELKSLLRDPCSDHLPNLQSQINEVIEQSKAHYVALEQEMTTALRDLESNLEVKMSTLQAHLHSTFTLQLRPLQRVLDCLQQKNISSESEGVAAAATSVKTNIPWNSEKKRILRKLEAFANASLSTLELLRQDSLSHRGRPWISTRALKITWLSRRDTSKRAGCWSAVVRRYRRRHSCGGIIKGRYLLSRDV</sequence>
<proteinExistence type="predicted"/>